<comment type="caution">
    <text evidence="2">The sequence shown here is derived from an EMBL/GenBank/DDBJ whole genome shotgun (WGS) entry which is preliminary data.</text>
</comment>
<dbReference type="EMBL" id="NMUH01002006">
    <property type="protein sequence ID" value="MQL97135.1"/>
    <property type="molecule type" value="Genomic_DNA"/>
</dbReference>
<accession>A0A843VMD0</accession>
<protein>
    <submittedName>
        <fullName evidence="2">Uncharacterized protein</fullName>
    </submittedName>
</protein>
<feature type="compositionally biased region" description="Low complexity" evidence="1">
    <location>
        <begin position="55"/>
        <end position="71"/>
    </location>
</feature>
<evidence type="ECO:0000313" key="3">
    <source>
        <dbReference type="Proteomes" id="UP000652761"/>
    </source>
</evidence>
<reference evidence="2" key="1">
    <citation type="submission" date="2017-07" db="EMBL/GenBank/DDBJ databases">
        <title>Taro Niue Genome Assembly and Annotation.</title>
        <authorList>
            <person name="Atibalentja N."/>
            <person name="Keating K."/>
            <person name="Fields C.J."/>
        </authorList>
    </citation>
    <scope>NUCLEOTIDE SEQUENCE</scope>
    <source>
        <strain evidence="2">Niue_2</strain>
        <tissue evidence="2">Leaf</tissue>
    </source>
</reference>
<organism evidence="2 3">
    <name type="scientific">Colocasia esculenta</name>
    <name type="common">Wild taro</name>
    <name type="synonym">Arum esculentum</name>
    <dbReference type="NCBI Taxonomy" id="4460"/>
    <lineage>
        <taxon>Eukaryota</taxon>
        <taxon>Viridiplantae</taxon>
        <taxon>Streptophyta</taxon>
        <taxon>Embryophyta</taxon>
        <taxon>Tracheophyta</taxon>
        <taxon>Spermatophyta</taxon>
        <taxon>Magnoliopsida</taxon>
        <taxon>Liliopsida</taxon>
        <taxon>Araceae</taxon>
        <taxon>Aroideae</taxon>
        <taxon>Colocasieae</taxon>
        <taxon>Colocasia</taxon>
    </lineage>
</organism>
<feature type="compositionally biased region" description="Low complexity" evidence="1">
    <location>
        <begin position="27"/>
        <end position="38"/>
    </location>
</feature>
<name>A0A843VMD0_COLES</name>
<keyword evidence="3" id="KW-1185">Reference proteome</keyword>
<proteinExistence type="predicted"/>
<dbReference type="AlphaFoldDB" id="A0A843VMD0"/>
<evidence type="ECO:0000313" key="2">
    <source>
        <dbReference type="EMBL" id="MQL97135.1"/>
    </source>
</evidence>
<dbReference type="Proteomes" id="UP000652761">
    <property type="component" value="Unassembled WGS sequence"/>
</dbReference>
<gene>
    <name evidence="2" type="ORF">Taro_029817</name>
</gene>
<feature type="non-terminal residue" evidence="2">
    <location>
        <position position="201"/>
    </location>
</feature>
<evidence type="ECO:0000256" key="1">
    <source>
        <dbReference type="SAM" id="MobiDB-lite"/>
    </source>
</evidence>
<sequence>LGPPPPPWASGGGDANTHGALASPERASAPGAPASTASHGWRGAGHDSALGAGGLAPAAAATRQQQHRAALPPLQAAEAAASLLTPDLPPLSQPTPPPLPINTPMGMASSTTQSDSDLHDQYFEDWFSDVDPELLDINSSALVEDYRQALDLIDSSTGGTSAPVLDAQAVAGSTANSEFQVVPPLPGIDTSDSLSIHALLP</sequence>
<feature type="region of interest" description="Disordered" evidence="1">
    <location>
        <begin position="1"/>
        <end position="71"/>
    </location>
</feature>